<feature type="domain" description="NlpC/P60" evidence="6">
    <location>
        <begin position="49"/>
        <end position="174"/>
    </location>
</feature>
<keyword evidence="2" id="KW-0645">Protease</keyword>
<dbReference type="InterPro" id="IPR038765">
    <property type="entry name" value="Papain-like_cys_pep_sf"/>
</dbReference>
<dbReference type="PROSITE" id="PS51935">
    <property type="entry name" value="NLPC_P60"/>
    <property type="match status" value="1"/>
</dbReference>
<dbReference type="Pfam" id="PF00877">
    <property type="entry name" value="NLPC_P60"/>
    <property type="match status" value="1"/>
</dbReference>
<dbReference type="RefSeq" id="WP_244783981.1">
    <property type="nucleotide sequence ID" value="NZ_CP091508.1"/>
</dbReference>
<evidence type="ECO:0000256" key="3">
    <source>
        <dbReference type="ARBA" id="ARBA00022801"/>
    </source>
</evidence>
<evidence type="ECO:0000259" key="6">
    <source>
        <dbReference type="PROSITE" id="PS51935"/>
    </source>
</evidence>
<proteinExistence type="inferred from homology"/>
<keyword evidence="4" id="KW-0788">Thiol protease</keyword>
<dbReference type="Proteomes" id="UP000829817">
    <property type="component" value="Chromosome"/>
</dbReference>
<dbReference type="InterPro" id="IPR000064">
    <property type="entry name" value="NLP_P60_dom"/>
</dbReference>
<protein>
    <submittedName>
        <fullName evidence="7">C40 family peptidase</fullName>
    </submittedName>
</protein>
<name>A0ABY4DPD5_9NEIS</name>
<evidence type="ECO:0000256" key="2">
    <source>
        <dbReference type="ARBA" id="ARBA00022670"/>
    </source>
</evidence>
<keyword evidence="8" id="KW-1185">Reference proteome</keyword>
<feature type="chain" id="PRO_5047547721" evidence="5">
    <location>
        <begin position="19"/>
        <end position="174"/>
    </location>
</feature>
<dbReference type="Gene3D" id="3.90.1720.10">
    <property type="entry name" value="endopeptidase domain like (from Nostoc punctiforme)"/>
    <property type="match status" value="1"/>
</dbReference>
<accession>A0ABY4DPD5</accession>
<evidence type="ECO:0000256" key="5">
    <source>
        <dbReference type="SAM" id="SignalP"/>
    </source>
</evidence>
<dbReference type="PANTHER" id="PTHR47053:SF1">
    <property type="entry name" value="MUREIN DD-ENDOPEPTIDASE MEPH-RELATED"/>
    <property type="match status" value="1"/>
</dbReference>
<evidence type="ECO:0000256" key="1">
    <source>
        <dbReference type="ARBA" id="ARBA00007074"/>
    </source>
</evidence>
<sequence length="174" mass="18620">MNNLLKAALLAAPLSLLAACGSSHKSQPKASSAQARKIQPVRITHIDRDLGAQELMLQSISLIGTPYKYGGSNTATGFDCSGMIQYVYQNALGVSLPRTARDMAAASRPIAQSRLKTGDLVFFNTGGSSKYSHVGLYIGNGEFIHAPSSNGTIRTEKLSSSYFSKRFVGAHTFF</sequence>
<keyword evidence="5" id="KW-0732">Signal</keyword>
<evidence type="ECO:0000313" key="8">
    <source>
        <dbReference type="Proteomes" id="UP000829817"/>
    </source>
</evidence>
<dbReference type="SUPFAM" id="SSF54001">
    <property type="entry name" value="Cysteine proteinases"/>
    <property type="match status" value="1"/>
</dbReference>
<organism evidence="7 8">
    <name type="scientific">Uruburuella testudinis</name>
    <dbReference type="NCBI Taxonomy" id="1282863"/>
    <lineage>
        <taxon>Bacteria</taxon>
        <taxon>Pseudomonadati</taxon>
        <taxon>Pseudomonadota</taxon>
        <taxon>Betaproteobacteria</taxon>
        <taxon>Neisseriales</taxon>
        <taxon>Neisseriaceae</taxon>
        <taxon>Uruburuella</taxon>
    </lineage>
</organism>
<dbReference type="PROSITE" id="PS51257">
    <property type="entry name" value="PROKAR_LIPOPROTEIN"/>
    <property type="match status" value="1"/>
</dbReference>
<keyword evidence="3" id="KW-0378">Hydrolase</keyword>
<comment type="similarity">
    <text evidence="1">Belongs to the peptidase C40 family.</text>
</comment>
<evidence type="ECO:0000313" key="7">
    <source>
        <dbReference type="EMBL" id="UOO80911.1"/>
    </source>
</evidence>
<dbReference type="InterPro" id="IPR051202">
    <property type="entry name" value="Peptidase_C40"/>
</dbReference>
<dbReference type="EMBL" id="CP091508">
    <property type="protein sequence ID" value="UOO80911.1"/>
    <property type="molecule type" value="Genomic_DNA"/>
</dbReference>
<dbReference type="PANTHER" id="PTHR47053">
    <property type="entry name" value="MUREIN DD-ENDOPEPTIDASE MEPH-RELATED"/>
    <property type="match status" value="1"/>
</dbReference>
<feature type="signal peptide" evidence="5">
    <location>
        <begin position="1"/>
        <end position="18"/>
    </location>
</feature>
<evidence type="ECO:0000256" key="4">
    <source>
        <dbReference type="ARBA" id="ARBA00022807"/>
    </source>
</evidence>
<reference evidence="7 8" key="1">
    <citation type="journal article" date="2022" name="Res Sq">
        <title>Evolution of multicellular longitudinally dividing oral cavity symbionts (Neisseriaceae).</title>
        <authorList>
            <person name="Nyongesa S."/>
            <person name="Weber P."/>
            <person name="Bernet E."/>
            <person name="Pullido F."/>
            <person name="Nieckarz M."/>
            <person name="Delaby M."/>
            <person name="Nieves C."/>
            <person name="Viehboeck T."/>
            <person name="Krause N."/>
            <person name="Rivera-Millot A."/>
            <person name="Nakamura A."/>
            <person name="Vischer N."/>
            <person name="VanNieuwenhze M."/>
            <person name="Brun Y."/>
            <person name="Cava F."/>
            <person name="Bulgheresi S."/>
            <person name="Veyrier F."/>
        </authorList>
    </citation>
    <scope>NUCLEOTIDE SEQUENCE [LARGE SCALE GENOMIC DNA]</scope>
    <source>
        <strain evidence="7 8">CCUG 63373m</strain>
    </source>
</reference>
<gene>
    <name evidence="7" type="ORF">LVJ83_07910</name>
</gene>